<dbReference type="InterPro" id="IPR002847">
    <property type="entry name" value="F420-0_gamma-glut_ligase-dom"/>
</dbReference>
<keyword evidence="3" id="KW-1185">Reference proteome</keyword>
<dbReference type="PANTHER" id="PTHR47917">
    <property type="match status" value="1"/>
</dbReference>
<dbReference type="Proteomes" id="UP001500945">
    <property type="component" value="Unassembled WGS sequence"/>
</dbReference>
<evidence type="ECO:0000259" key="1">
    <source>
        <dbReference type="Pfam" id="PF01996"/>
    </source>
</evidence>
<name>A0ABP8KL83_9MICO</name>
<accession>A0ABP8KL83</accession>
<proteinExistence type="predicted"/>
<sequence>MPAHRLPGTLTVVPVTGVGEVVPGDDLASVLLDALAGAEVAVEPGDCLVVSSKVVSKALGLTWTGSREDAVAAGTVRVVAERAGEGHVTRVVEAVAGPVMAAAGVDASNTGPTDALLVLPDDPDAEAARLRGAVLDRLGLEASAPLAVVLSDTAGRPWRAGLADLALGSAGLRVLDDLRGAHDHDGRLLAVTVRAVADEVAAAADLVKGKADGIPAALVRGLDAGWFADEAPGARSLVRTGPGDWFALGDVEAVRAALGVEPGSAASTEVGVVPARPEEDLGPRVGRVVALALHDVPEGSADVGVDEASGRAEVTLAASDDYELGRLVTRCEVAAHSERLRARVTARGVRSVTVALSRG</sequence>
<gene>
    <name evidence="2" type="primary">cofE</name>
    <name evidence="2" type="ORF">GCM10023168_26630</name>
</gene>
<dbReference type="PANTHER" id="PTHR47917:SF1">
    <property type="entry name" value="COENZYME F420:L-GLUTAMATE LIGASE"/>
    <property type="match status" value="1"/>
</dbReference>
<dbReference type="SUPFAM" id="SSF144010">
    <property type="entry name" value="CofE-like"/>
    <property type="match status" value="1"/>
</dbReference>
<feature type="domain" description="Coenzyme F420:L-glutamate ligase-like" evidence="1">
    <location>
        <begin position="19"/>
        <end position="221"/>
    </location>
</feature>
<evidence type="ECO:0000313" key="3">
    <source>
        <dbReference type="Proteomes" id="UP001500945"/>
    </source>
</evidence>
<reference evidence="3" key="1">
    <citation type="journal article" date="2019" name="Int. J. Syst. Evol. Microbiol.">
        <title>The Global Catalogue of Microorganisms (GCM) 10K type strain sequencing project: providing services to taxonomists for standard genome sequencing and annotation.</title>
        <authorList>
            <consortium name="The Broad Institute Genomics Platform"/>
            <consortium name="The Broad Institute Genome Sequencing Center for Infectious Disease"/>
            <person name="Wu L."/>
            <person name="Ma J."/>
        </authorList>
    </citation>
    <scope>NUCLEOTIDE SEQUENCE [LARGE SCALE GENOMIC DNA]</scope>
    <source>
        <strain evidence="3">JCM 17809</strain>
    </source>
</reference>
<evidence type="ECO:0000313" key="2">
    <source>
        <dbReference type="EMBL" id="GAA4408769.1"/>
    </source>
</evidence>
<dbReference type="GO" id="GO:0016874">
    <property type="term" value="F:ligase activity"/>
    <property type="evidence" value="ECO:0007669"/>
    <property type="project" value="UniProtKB-KW"/>
</dbReference>
<dbReference type="EMBL" id="BAABGM010000015">
    <property type="protein sequence ID" value="GAA4408769.1"/>
    <property type="molecule type" value="Genomic_DNA"/>
</dbReference>
<dbReference type="Pfam" id="PF01996">
    <property type="entry name" value="F420_ligase"/>
    <property type="match status" value="1"/>
</dbReference>
<protein>
    <submittedName>
        <fullName evidence="2">Coenzyme F420-0:L-glutamate ligase</fullName>
    </submittedName>
</protein>
<organism evidence="2 3">
    <name type="scientific">Fodinibacter luteus</name>
    <dbReference type="NCBI Taxonomy" id="552064"/>
    <lineage>
        <taxon>Bacteria</taxon>
        <taxon>Bacillati</taxon>
        <taxon>Actinomycetota</taxon>
        <taxon>Actinomycetes</taxon>
        <taxon>Micrococcales</taxon>
        <taxon>Intrasporangiaceae</taxon>
        <taxon>Fodinibacter (ex Wang et al. 2009)</taxon>
    </lineage>
</organism>
<dbReference type="Gene3D" id="3.90.1660.10">
    <property type="entry name" value="CofE-like domain"/>
    <property type="match status" value="1"/>
</dbReference>
<dbReference type="Gene3D" id="3.30.1330.100">
    <property type="entry name" value="CofE-like"/>
    <property type="match status" value="1"/>
</dbReference>
<comment type="caution">
    <text evidence="2">The sequence shown here is derived from an EMBL/GenBank/DDBJ whole genome shotgun (WGS) entry which is preliminary data.</text>
</comment>
<keyword evidence="2" id="KW-0436">Ligase</keyword>